<feature type="transmembrane region" description="Helical" evidence="2">
    <location>
        <begin position="78"/>
        <end position="98"/>
    </location>
</feature>
<evidence type="ECO:0000256" key="2">
    <source>
        <dbReference type="SAM" id="Phobius"/>
    </source>
</evidence>
<dbReference type="PROSITE" id="PS00922">
    <property type="entry name" value="TRANSGLYCOSYLASE"/>
    <property type="match status" value="1"/>
</dbReference>
<dbReference type="Proteomes" id="UP000229056">
    <property type="component" value="Unassembled WGS sequence"/>
</dbReference>
<dbReference type="GO" id="GO:0008933">
    <property type="term" value="F:peptidoglycan lytic transglycosylase activity"/>
    <property type="evidence" value="ECO:0007669"/>
    <property type="project" value="InterPro"/>
</dbReference>
<gene>
    <name evidence="4" type="ORF">COT80_01675</name>
</gene>
<evidence type="ECO:0000259" key="3">
    <source>
        <dbReference type="Pfam" id="PF01464"/>
    </source>
</evidence>
<dbReference type="PANTHER" id="PTHR37423:SF2">
    <property type="entry name" value="MEMBRANE-BOUND LYTIC MUREIN TRANSGLYCOSYLASE C"/>
    <property type="match status" value="1"/>
</dbReference>
<organism evidence="4 5">
    <name type="scientific">Candidatus Buchananbacteria bacterium CG10_big_fil_rev_8_21_14_0_10_33_19</name>
    <dbReference type="NCBI Taxonomy" id="1974525"/>
    <lineage>
        <taxon>Bacteria</taxon>
        <taxon>Candidatus Buchananiibacteriota</taxon>
    </lineage>
</organism>
<dbReference type="InterPro" id="IPR000189">
    <property type="entry name" value="Transglyc_AS"/>
</dbReference>
<proteinExistence type="inferred from homology"/>
<evidence type="ECO:0000313" key="5">
    <source>
        <dbReference type="Proteomes" id="UP000229056"/>
    </source>
</evidence>
<dbReference type="PANTHER" id="PTHR37423">
    <property type="entry name" value="SOLUBLE LYTIC MUREIN TRANSGLYCOSYLASE-RELATED"/>
    <property type="match status" value="1"/>
</dbReference>
<keyword evidence="2" id="KW-0472">Membrane</keyword>
<dbReference type="GO" id="GO:0016020">
    <property type="term" value="C:membrane"/>
    <property type="evidence" value="ECO:0007669"/>
    <property type="project" value="InterPro"/>
</dbReference>
<sequence length="371" mass="39681">MKINQKKLIIIFLLSFFLMNVSNFFGNNIALAQGEAEGESTGDSETSNTITFTPNVPFGDFTGDIPVDSQILFKYLSAWYGFVVGAVGILATVIIMWGGFKWLTSRGNAAAISDAKDRIWSAIIGLVLVFLSYNLLYLINPRLLTITLPDLKTVAGSHGFVTQSSTLPSTTTQQPGTRQSASDLCQNSSNNVIDYSNVSPRNPGVNFPTEMNGWFDQYGDSYGVDSDMLRAISAAESSGNPRAVSPAGAYGLMQILPSTATAVVARDSNLRNLPEFSDGQISGTELINNPELSVAISASFVSANQSGLGRADIFAGYNAGYGTGSGNALSQSRDCPTPGTRAYTCCTNPGGLIETQGYVNNTMSYYNYYSQ</sequence>
<feature type="transmembrane region" description="Helical" evidence="2">
    <location>
        <begin position="119"/>
        <end position="139"/>
    </location>
</feature>
<dbReference type="AlphaFoldDB" id="A0A2H0W4I0"/>
<comment type="similarity">
    <text evidence="1">Belongs to the transglycosylase Slt family.</text>
</comment>
<keyword evidence="2" id="KW-0812">Transmembrane</keyword>
<keyword evidence="2" id="KW-1133">Transmembrane helix</keyword>
<evidence type="ECO:0000313" key="4">
    <source>
        <dbReference type="EMBL" id="PIS06262.1"/>
    </source>
</evidence>
<dbReference type="SUPFAM" id="SSF53955">
    <property type="entry name" value="Lysozyme-like"/>
    <property type="match status" value="1"/>
</dbReference>
<dbReference type="Pfam" id="PF01464">
    <property type="entry name" value="SLT"/>
    <property type="match status" value="1"/>
</dbReference>
<accession>A0A2H0W4I0</accession>
<dbReference type="InterPro" id="IPR023346">
    <property type="entry name" value="Lysozyme-like_dom_sf"/>
</dbReference>
<dbReference type="InterPro" id="IPR043993">
    <property type="entry name" value="T4SS_pilin"/>
</dbReference>
<evidence type="ECO:0000256" key="1">
    <source>
        <dbReference type="ARBA" id="ARBA00007734"/>
    </source>
</evidence>
<dbReference type="EMBL" id="PEZY01000005">
    <property type="protein sequence ID" value="PIS06262.1"/>
    <property type="molecule type" value="Genomic_DNA"/>
</dbReference>
<dbReference type="GO" id="GO:0000270">
    <property type="term" value="P:peptidoglycan metabolic process"/>
    <property type="evidence" value="ECO:0007669"/>
    <property type="project" value="InterPro"/>
</dbReference>
<comment type="caution">
    <text evidence="4">The sequence shown here is derived from an EMBL/GenBank/DDBJ whole genome shotgun (WGS) entry which is preliminary data.</text>
</comment>
<reference evidence="5" key="1">
    <citation type="submission" date="2017-09" db="EMBL/GenBank/DDBJ databases">
        <title>Depth-based differentiation of microbial function through sediment-hosted aquifers and enrichment of novel symbionts in the deep terrestrial subsurface.</title>
        <authorList>
            <person name="Probst A.J."/>
            <person name="Ladd B."/>
            <person name="Jarett J.K."/>
            <person name="Geller-Mcgrath D.E."/>
            <person name="Sieber C.M.K."/>
            <person name="Emerson J.B."/>
            <person name="Anantharaman K."/>
            <person name="Thomas B.C."/>
            <person name="Malmstrom R."/>
            <person name="Stieglmeier M."/>
            <person name="Klingl A."/>
            <person name="Woyke T."/>
            <person name="Ryan C.M."/>
            <person name="Banfield J.F."/>
        </authorList>
    </citation>
    <scope>NUCLEOTIDE SEQUENCE [LARGE SCALE GENOMIC DNA]</scope>
</reference>
<dbReference type="InterPro" id="IPR008258">
    <property type="entry name" value="Transglycosylase_SLT_dom_1"/>
</dbReference>
<dbReference type="Gene3D" id="1.10.530.10">
    <property type="match status" value="1"/>
</dbReference>
<name>A0A2H0W4I0_9BACT</name>
<feature type="domain" description="Transglycosylase SLT" evidence="3">
    <location>
        <begin position="215"/>
        <end position="323"/>
    </location>
</feature>
<protein>
    <recommendedName>
        <fullName evidence="3">Transglycosylase SLT domain-containing protein</fullName>
    </recommendedName>
</protein>
<dbReference type="Pfam" id="PF18895">
    <property type="entry name" value="T4SS_pilin"/>
    <property type="match status" value="1"/>
</dbReference>